<keyword evidence="3" id="KW-0378">Hydrolase</keyword>
<evidence type="ECO:0000313" key="4">
    <source>
        <dbReference type="Proteomes" id="UP001058330"/>
    </source>
</evidence>
<dbReference type="Pfam" id="PF02517">
    <property type="entry name" value="Rce1-like"/>
    <property type="match status" value="1"/>
</dbReference>
<keyword evidence="3" id="KW-0614">Plasmid</keyword>
<keyword evidence="1" id="KW-1133">Transmembrane helix</keyword>
<sequence length="261" mass="26703">MANTSTVPGATENSGMSSIAKRIAVSVGLVTGSVVVGLAFAIALGFGVAATTGGLPTDFVSVLDLVTTQSGFAVVALGFLGGVTGWRFVEIRRPSRRELRLVIPAVATVLAIEALRQLAVRQGYVGVAGTLSAPEEMNAAAVAVLLGLTVLVAPPIEELFFRGVVQQYVADAASPAVGIAVATILFVPVHGLGILLTASSLMAAVVVVFVLVVLSTVLGVAYARTQNLTIPVMIHAGYNLLTLFVVIGVQRAPLAAVFSLL</sequence>
<dbReference type="InterPro" id="IPR052710">
    <property type="entry name" value="CAAX_protease"/>
</dbReference>
<dbReference type="InterPro" id="IPR003675">
    <property type="entry name" value="Rce1/LyrA-like_dom"/>
</dbReference>
<dbReference type="GO" id="GO:0008237">
    <property type="term" value="F:metallopeptidase activity"/>
    <property type="evidence" value="ECO:0007669"/>
    <property type="project" value="UniProtKB-KW"/>
</dbReference>
<keyword evidence="1" id="KW-0812">Transmembrane</keyword>
<feature type="transmembrane region" description="Helical" evidence="1">
    <location>
        <begin position="70"/>
        <end position="89"/>
    </location>
</feature>
<feature type="transmembrane region" description="Helical" evidence="1">
    <location>
        <begin position="168"/>
        <end position="189"/>
    </location>
</feature>
<dbReference type="PANTHER" id="PTHR36435">
    <property type="entry name" value="SLR1288 PROTEIN"/>
    <property type="match status" value="1"/>
</dbReference>
<feature type="transmembrane region" description="Helical" evidence="1">
    <location>
        <begin position="236"/>
        <end position="258"/>
    </location>
</feature>
<proteinExistence type="predicted"/>
<evidence type="ECO:0000313" key="3">
    <source>
        <dbReference type="EMBL" id="UVE51987.1"/>
    </source>
</evidence>
<name>A0ABY5RHZ3_HALLR</name>
<dbReference type="RefSeq" id="WP_258303475.1">
    <property type="nucleotide sequence ID" value="NZ_CP078064.1"/>
</dbReference>
<reference evidence="3" key="1">
    <citation type="submission" date="2021-07" db="EMBL/GenBank/DDBJ databases">
        <title>Studies on halocins as antimicrobial molecules from haloarchaea.</title>
        <authorList>
            <person name="Kumar S."/>
            <person name="Khare S.K."/>
        </authorList>
    </citation>
    <scope>NUCLEOTIDE SEQUENCE</scope>
    <source>
        <strain evidence="3">NCIM 5678</strain>
        <plasmid evidence="3">pHl5678-1</plasmid>
    </source>
</reference>
<geneLocation type="plasmid" evidence="3 4">
    <name>pHl5678-1</name>
</geneLocation>
<gene>
    <name evidence="3" type="ORF">KU306_16830</name>
</gene>
<keyword evidence="3" id="KW-0645">Protease</keyword>
<evidence type="ECO:0000256" key="1">
    <source>
        <dbReference type="SAM" id="Phobius"/>
    </source>
</evidence>
<feature type="transmembrane region" description="Helical" evidence="1">
    <location>
        <begin position="101"/>
        <end position="119"/>
    </location>
</feature>
<keyword evidence="1" id="KW-0472">Membrane</keyword>
<keyword evidence="4" id="KW-1185">Reference proteome</keyword>
<protein>
    <submittedName>
        <fullName evidence="3">CPBP family intramembrane metalloprotease</fullName>
    </submittedName>
</protein>
<keyword evidence="3" id="KW-0482">Metalloprotease</keyword>
<feature type="transmembrane region" description="Helical" evidence="1">
    <location>
        <begin position="23"/>
        <end position="50"/>
    </location>
</feature>
<dbReference type="Proteomes" id="UP001058330">
    <property type="component" value="Plasmid pHl5678-1"/>
</dbReference>
<dbReference type="EMBL" id="CP078064">
    <property type="protein sequence ID" value="UVE51987.1"/>
    <property type="molecule type" value="Genomic_DNA"/>
</dbReference>
<feature type="transmembrane region" description="Helical" evidence="1">
    <location>
        <begin position="139"/>
        <end position="156"/>
    </location>
</feature>
<dbReference type="GeneID" id="74530614"/>
<feature type="domain" description="CAAX prenyl protease 2/Lysostaphin resistance protein A-like" evidence="2">
    <location>
        <begin position="143"/>
        <end position="241"/>
    </location>
</feature>
<evidence type="ECO:0000259" key="2">
    <source>
        <dbReference type="Pfam" id="PF02517"/>
    </source>
</evidence>
<dbReference type="PANTHER" id="PTHR36435:SF1">
    <property type="entry name" value="CAAX AMINO TERMINAL PROTEASE FAMILY PROTEIN"/>
    <property type="match status" value="1"/>
</dbReference>
<accession>A0ABY5RHZ3</accession>
<feature type="transmembrane region" description="Helical" evidence="1">
    <location>
        <begin position="201"/>
        <end position="224"/>
    </location>
</feature>
<organism evidence="3 4">
    <name type="scientific">Haloferax larsenii</name>
    <dbReference type="NCBI Taxonomy" id="302484"/>
    <lineage>
        <taxon>Archaea</taxon>
        <taxon>Methanobacteriati</taxon>
        <taxon>Methanobacteriota</taxon>
        <taxon>Stenosarchaea group</taxon>
        <taxon>Halobacteria</taxon>
        <taxon>Halobacteriales</taxon>
        <taxon>Haloferacaceae</taxon>
        <taxon>Haloferax</taxon>
    </lineage>
</organism>